<evidence type="ECO:0000256" key="2">
    <source>
        <dbReference type="ARBA" id="ARBA00005908"/>
    </source>
</evidence>
<sequence length="251" mass="28170">MADTDEALITLEQANQLVALLEQGEVTQANNLVSNAIADPAKSELFEQVGMLTRQLHDSLVDFQNDNRLSELAKNEIPDARDRLSYVIEMTDKAANKTMDAVEESLPLADRLNDHIQQVLPGWNDLMNRKIDIGQFKVLCHKLDEILKVSEQDADRLRQLLTEILMAQDFQDLTGQMIRRVITLVQEVEVKLVEMLTMFSAIEGSSEQKETPEKTVKSGIESEGPIMNAEQRDDVVCGQDDVDDLLSSLGF</sequence>
<gene>
    <name evidence="13" type="ORF">D1Z90_06645</name>
</gene>
<comment type="subcellular location">
    <subcellularLocation>
        <location evidence="1 10">Cytoplasm</location>
    </subcellularLocation>
</comment>
<dbReference type="AlphaFoldDB" id="A0A418YGS8"/>
<feature type="region of interest" description="Disordered" evidence="12">
    <location>
        <begin position="204"/>
        <end position="231"/>
    </location>
</feature>
<dbReference type="GO" id="GO:0097588">
    <property type="term" value="P:archaeal or bacterial-type flagellum-dependent cell motility"/>
    <property type="evidence" value="ECO:0007669"/>
    <property type="project" value="UniProtKB-KW"/>
</dbReference>
<evidence type="ECO:0000256" key="6">
    <source>
        <dbReference type="ARBA" id="ARBA00022779"/>
    </source>
</evidence>
<accession>A0A418YGS8</accession>
<evidence type="ECO:0000256" key="5">
    <source>
        <dbReference type="ARBA" id="ARBA00022500"/>
    </source>
</evidence>
<keyword evidence="5 10" id="KW-0145">Chemotaxis</keyword>
<dbReference type="InterPro" id="IPR007439">
    <property type="entry name" value="Chemotax_Pase_CheZ"/>
</dbReference>
<proteinExistence type="inferred from homology"/>
<comment type="similarity">
    <text evidence="2 10">Belongs to the CheZ family.</text>
</comment>
<comment type="function">
    <text evidence="10">Plays an important role in bacterial chemotaxis signal transduction pathway by accelerating the dephosphorylation of phosphorylated CheY (CheY-P).</text>
</comment>
<dbReference type="GO" id="GO:0005737">
    <property type="term" value="C:cytoplasm"/>
    <property type="evidence" value="ECO:0007669"/>
    <property type="project" value="UniProtKB-SubCell"/>
</dbReference>
<reference evidence="13 14" key="2">
    <citation type="submission" date="2019-01" db="EMBL/GenBank/DDBJ databases">
        <title>Motilimonas pumilus sp. nov., isolated from the gut of sea cucumber (Apostichopus japonicus).</title>
        <authorList>
            <person name="Wang F.-Q."/>
            <person name="Ren L.-H."/>
            <person name="Lin Y.-W."/>
            <person name="Sun G.-H."/>
            <person name="Du Z.-J."/>
            <person name="Zhao J.-X."/>
            <person name="Liu X.-J."/>
            <person name="Liu L.-J."/>
        </authorList>
    </citation>
    <scope>NUCLEOTIDE SEQUENCE [LARGE SCALE GENOMIC DNA]</scope>
    <source>
        <strain evidence="13 14">PLHSC7-2</strain>
    </source>
</reference>
<keyword evidence="8 10" id="KW-0904">Protein phosphatase</keyword>
<dbReference type="GO" id="GO:0009288">
    <property type="term" value="C:bacterial-type flagellum"/>
    <property type="evidence" value="ECO:0007669"/>
    <property type="project" value="InterPro"/>
</dbReference>
<evidence type="ECO:0000256" key="3">
    <source>
        <dbReference type="ARBA" id="ARBA00018484"/>
    </source>
</evidence>
<dbReference type="SUPFAM" id="SSF75708">
    <property type="entry name" value="Chemotaxis phosphatase CheZ"/>
    <property type="match status" value="1"/>
</dbReference>
<evidence type="ECO:0000313" key="14">
    <source>
        <dbReference type="Proteomes" id="UP000283255"/>
    </source>
</evidence>
<evidence type="ECO:0000256" key="11">
    <source>
        <dbReference type="PIRSR" id="PIRSR002884-1"/>
    </source>
</evidence>
<evidence type="ECO:0000256" key="4">
    <source>
        <dbReference type="ARBA" id="ARBA00022490"/>
    </source>
</evidence>
<dbReference type="RefSeq" id="WP_119909971.1">
    <property type="nucleotide sequence ID" value="NZ_QZCH01000005.1"/>
</dbReference>
<dbReference type="Gene3D" id="1.10.287.500">
    <property type="entry name" value="Helix hairpin bin"/>
    <property type="match status" value="1"/>
</dbReference>
<evidence type="ECO:0000313" key="13">
    <source>
        <dbReference type="EMBL" id="RJG49040.1"/>
    </source>
</evidence>
<evidence type="ECO:0000256" key="8">
    <source>
        <dbReference type="ARBA" id="ARBA00022912"/>
    </source>
</evidence>
<keyword evidence="6 10" id="KW-0283">Flagellar rotation</keyword>
<evidence type="ECO:0000256" key="9">
    <source>
        <dbReference type="ARBA" id="ARBA00029599"/>
    </source>
</evidence>
<dbReference type="PIRSF" id="PIRSF002884">
    <property type="entry name" value="CheZ"/>
    <property type="match status" value="1"/>
</dbReference>
<evidence type="ECO:0000256" key="10">
    <source>
        <dbReference type="PIRNR" id="PIRNR002884"/>
    </source>
</evidence>
<dbReference type="Proteomes" id="UP000283255">
    <property type="component" value="Unassembled WGS sequence"/>
</dbReference>
<comment type="caution">
    <text evidence="13">The sequence shown here is derived from an EMBL/GenBank/DDBJ whole genome shotgun (WGS) entry which is preliminary data.</text>
</comment>
<dbReference type="GO" id="GO:0006935">
    <property type="term" value="P:chemotaxis"/>
    <property type="evidence" value="ECO:0007669"/>
    <property type="project" value="UniProtKB-KW"/>
</dbReference>
<dbReference type="Pfam" id="PF04344">
    <property type="entry name" value="CheZ"/>
    <property type="match status" value="1"/>
</dbReference>
<feature type="compositionally biased region" description="Basic and acidic residues" evidence="12">
    <location>
        <begin position="206"/>
        <end position="216"/>
    </location>
</feature>
<keyword evidence="14" id="KW-1185">Reference proteome</keyword>
<organism evidence="13 14">
    <name type="scientific">Motilimonas pumila</name>
    <dbReference type="NCBI Taxonomy" id="2303987"/>
    <lineage>
        <taxon>Bacteria</taxon>
        <taxon>Pseudomonadati</taxon>
        <taxon>Pseudomonadota</taxon>
        <taxon>Gammaproteobacteria</taxon>
        <taxon>Alteromonadales</taxon>
        <taxon>Alteromonadales genera incertae sedis</taxon>
        <taxon>Motilimonas</taxon>
    </lineage>
</organism>
<dbReference type="InterPro" id="IPR050992">
    <property type="entry name" value="CheZ_family_phosphatases"/>
</dbReference>
<evidence type="ECO:0000256" key="1">
    <source>
        <dbReference type="ARBA" id="ARBA00004496"/>
    </source>
</evidence>
<name>A0A418YGS8_9GAMM</name>
<reference evidence="13 14" key="1">
    <citation type="submission" date="2018-09" db="EMBL/GenBank/DDBJ databases">
        <authorList>
            <person name="Wang F."/>
        </authorList>
    </citation>
    <scope>NUCLEOTIDE SEQUENCE [LARGE SCALE GENOMIC DNA]</scope>
    <source>
        <strain evidence="13 14">PLHSC7-2</strain>
    </source>
</reference>
<dbReference type="PANTHER" id="PTHR43693">
    <property type="entry name" value="PROTEIN PHOSPHATASE CHEZ"/>
    <property type="match status" value="1"/>
</dbReference>
<evidence type="ECO:0000256" key="12">
    <source>
        <dbReference type="SAM" id="MobiDB-lite"/>
    </source>
</evidence>
<feature type="site" description="Enhances dephosphorylation of CheY-P" evidence="11">
    <location>
        <position position="176"/>
    </location>
</feature>
<dbReference type="GO" id="GO:0004721">
    <property type="term" value="F:phosphoprotein phosphatase activity"/>
    <property type="evidence" value="ECO:0007669"/>
    <property type="project" value="UniProtKB-KW"/>
</dbReference>
<dbReference type="PANTHER" id="PTHR43693:SF1">
    <property type="entry name" value="PROTEIN PHOSPHATASE CHEZ"/>
    <property type="match status" value="1"/>
</dbReference>
<dbReference type="EMBL" id="QZCH01000005">
    <property type="protein sequence ID" value="RJG49040.1"/>
    <property type="molecule type" value="Genomic_DNA"/>
</dbReference>
<dbReference type="GO" id="GO:0050920">
    <property type="term" value="P:regulation of chemotaxis"/>
    <property type="evidence" value="ECO:0007669"/>
    <property type="project" value="InterPro"/>
</dbReference>
<dbReference type="OrthoDB" id="9773007at2"/>
<comment type="subunit">
    <text evidence="10">Homodimer.</text>
</comment>
<evidence type="ECO:0000256" key="7">
    <source>
        <dbReference type="ARBA" id="ARBA00022801"/>
    </source>
</evidence>
<keyword evidence="4 10" id="KW-0963">Cytoplasm</keyword>
<keyword evidence="7 10" id="KW-0378">Hydrolase</keyword>
<protein>
    <recommendedName>
        <fullName evidence="3 10">Protein phosphatase CheZ</fullName>
        <ecNumber evidence="10">3.1.3.-</ecNumber>
    </recommendedName>
    <alternativeName>
        <fullName evidence="9 10">Chemotaxis protein CheZ</fullName>
    </alternativeName>
</protein>
<dbReference type="EC" id="3.1.3.-" evidence="10"/>